<keyword evidence="3" id="KW-1185">Reference proteome</keyword>
<name>A0ABT0XMZ5_9BACI</name>
<organism evidence="2 3">
    <name type="scientific">Alkalicoccobacillus plakortidis</name>
    <dbReference type="NCBI Taxonomy" id="444060"/>
    <lineage>
        <taxon>Bacteria</taxon>
        <taxon>Bacillati</taxon>
        <taxon>Bacillota</taxon>
        <taxon>Bacilli</taxon>
        <taxon>Bacillales</taxon>
        <taxon>Bacillaceae</taxon>
        <taxon>Alkalicoccobacillus</taxon>
    </lineage>
</organism>
<evidence type="ECO:0000256" key="1">
    <source>
        <dbReference type="SAM" id="Phobius"/>
    </source>
</evidence>
<sequence>MMASILTTLLIVYLLMTIFSLPVFVHFVGGTWKLVKKTSTLAIPLLPHALLFILASTLLLALFIIIPAAVVFFSGSILAWLNVKLFLSGIKRIEQKQLATEPQT</sequence>
<keyword evidence="1" id="KW-0812">Transmembrane</keyword>
<keyword evidence="1" id="KW-1133">Transmembrane helix</keyword>
<gene>
    <name evidence="2" type="ORF">NDM98_17710</name>
</gene>
<evidence type="ECO:0000313" key="2">
    <source>
        <dbReference type="EMBL" id="MCM2677085.1"/>
    </source>
</evidence>
<reference evidence="2" key="1">
    <citation type="submission" date="2022-06" db="EMBL/GenBank/DDBJ databases">
        <title>Alkalicoccobacillus porphyridii sp. nov., isolated from a marine red alga, Porphyridium purpureum and reclassification of Shouchella plakortidis and Shouchella gibsonii as Alkalicoccobacillus plakortidis comb. nov. and Alkalicoccobacillus gibsonii comb. nov.</title>
        <authorList>
            <person name="Kim K.H."/>
            <person name="Lee J.K."/>
            <person name="Han D.M."/>
            <person name="Baek J.H."/>
            <person name="Jeon C.O."/>
        </authorList>
    </citation>
    <scope>NUCLEOTIDE SEQUENCE</scope>
    <source>
        <strain evidence="2">DSM 19153</strain>
    </source>
</reference>
<protein>
    <submittedName>
        <fullName evidence="2">Uncharacterized protein</fullName>
    </submittedName>
</protein>
<accession>A0ABT0XMZ5</accession>
<feature type="transmembrane region" description="Helical" evidence="1">
    <location>
        <begin position="7"/>
        <end position="29"/>
    </location>
</feature>
<keyword evidence="1" id="KW-0472">Membrane</keyword>
<comment type="caution">
    <text evidence="2">The sequence shown here is derived from an EMBL/GenBank/DDBJ whole genome shotgun (WGS) entry which is preliminary data.</text>
</comment>
<dbReference type="EMBL" id="JAMQJY010000003">
    <property type="protein sequence ID" value="MCM2677085.1"/>
    <property type="molecule type" value="Genomic_DNA"/>
</dbReference>
<dbReference type="RefSeq" id="WP_251610519.1">
    <property type="nucleotide sequence ID" value="NZ_JAMQJY010000003.1"/>
</dbReference>
<dbReference type="Proteomes" id="UP001203665">
    <property type="component" value="Unassembled WGS sequence"/>
</dbReference>
<evidence type="ECO:0000313" key="3">
    <source>
        <dbReference type="Proteomes" id="UP001203665"/>
    </source>
</evidence>
<proteinExistence type="predicted"/>
<feature type="transmembrane region" description="Helical" evidence="1">
    <location>
        <begin position="49"/>
        <end position="82"/>
    </location>
</feature>